<dbReference type="EMBL" id="JALXMO010000021">
    <property type="protein sequence ID" value="MCT1607337.1"/>
    <property type="molecule type" value="Genomic_DNA"/>
</dbReference>
<keyword evidence="1" id="KW-1133">Transmembrane helix</keyword>
<feature type="transmembrane region" description="Helical" evidence="1">
    <location>
        <begin position="37"/>
        <end position="58"/>
    </location>
</feature>
<keyword evidence="3" id="KW-1185">Reference proteome</keyword>
<feature type="non-terminal residue" evidence="2">
    <location>
        <position position="1"/>
    </location>
</feature>
<name>A0ABT2HRP5_9MICC</name>
<feature type="transmembrane region" description="Helical" evidence="1">
    <location>
        <begin position="65"/>
        <end position="82"/>
    </location>
</feature>
<keyword evidence="1" id="KW-0472">Membrane</keyword>
<evidence type="ECO:0000313" key="3">
    <source>
        <dbReference type="Proteomes" id="UP001205046"/>
    </source>
</evidence>
<evidence type="ECO:0000256" key="1">
    <source>
        <dbReference type="SAM" id="Phobius"/>
    </source>
</evidence>
<accession>A0ABT2HRP5</accession>
<proteinExistence type="predicted"/>
<evidence type="ECO:0008006" key="4">
    <source>
        <dbReference type="Google" id="ProtNLM"/>
    </source>
</evidence>
<gene>
    <name evidence="2" type="ORF">M3B43_08360</name>
</gene>
<reference evidence="2 3" key="1">
    <citation type="submission" date="2022-04" db="EMBL/GenBank/DDBJ databases">
        <title>Human microbiome associated bacterial genomes.</title>
        <authorList>
            <person name="Sandstrom S."/>
            <person name="Salamzade R."/>
            <person name="Kalan L.R."/>
        </authorList>
    </citation>
    <scope>NUCLEOTIDE SEQUENCE [LARGE SCALE GENOMIC DNA]</scope>
    <source>
        <strain evidence="3">p3-SID767</strain>
    </source>
</reference>
<dbReference type="RefSeq" id="WP_260073284.1">
    <property type="nucleotide sequence ID" value="NZ_JALXMO010000021.1"/>
</dbReference>
<sequence>LALTARFFQTMRNRDIPVEFLAPTVIPGGVDLSAVKILAWLGDGIIITVAGTLALIVLPWKLPSLALTMLVIVMGTALWGWIRTGQRFFAASPLLHWQHRQTAAPESSY</sequence>
<dbReference type="Proteomes" id="UP001205046">
    <property type="component" value="Unassembled WGS sequence"/>
</dbReference>
<organism evidence="2 3">
    <name type="scientific">Nesterenkonia massiliensis</name>
    <dbReference type="NCBI Taxonomy" id="1232429"/>
    <lineage>
        <taxon>Bacteria</taxon>
        <taxon>Bacillati</taxon>
        <taxon>Actinomycetota</taxon>
        <taxon>Actinomycetes</taxon>
        <taxon>Micrococcales</taxon>
        <taxon>Micrococcaceae</taxon>
        <taxon>Nesterenkonia</taxon>
    </lineage>
</organism>
<protein>
    <recommendedName>
        <fullName evidence="4">ABC transporter ATP-binding protein</fullName>
    </recommendedName>
</protein>
<keyword evidence="1" id="KW-0812">Transmembrane</keyword>
<evidence type="ECO:0000313" key="2">
    <source>
        <dbReference type="EMBL" id="MCT1607337.1"/>
    </source>
</evidence>
<comment type="caution">
    <text evidence="2">The sequence shown here is derived from an EMBL/GenBank/DDBJ whole genome shotgun (WGS) entry which is preliminary data.</text>
</comment>